<dbReference type="InterPro" id="IPR050654">
    <property type="entry name" value="AChE-related_enzymes"/>
</dbReference>
<evidence type="ECO:0000313" key="7">
    <source>
        <dbReference type="EMBL" id="SDR70268.1"/>
    </source>
</evidence>
<dbReference type="InterPro" id="IPR029058">
    <property type="entry name" value="AB_hydrolase_fold"/>
</dbReference>
<protein>
    <recommendedName>
        <fullName evidence="4">Carboxylic ester hydrolase</fullName>
        <ecNumber evidence="4">3.1.1.-</ecNumber>
    </recommendedName>
</protein>
<evidence type="ECO:0000256" key="5">
    <source>
        <dbReference type="SAM" id="MobiDB-lite"/>
    </source>
</evidence>
<dbReference type="EMBL" id="LT629736">
    <property type="protein sequence ID" value="SDR70268.1"/>
    <property type="molecule type" value="Genomic_DNA"/>
</dbReference>
<sequence length="521" mass="54593">MSLHDHIMPAGKWLAGAILAASLTGCLSSGGSSSNNTDPLISQTSSGPVRGEDHTDFTAYLGIPYAKPPVGELRFAAPVAPDSWSAVRSATEYGSDCVQSTGGGSEDCLYLNVFRPKTAGPHPVMVWIHGGAFIFGSGAGSYVPTRLVSHDTVVVTINYRLGRFGFLAHPGLSAESDANASGSYGIMDQQLALKWVKENIDNFGGDAGNVTIFGESAGGLSVLSHLVSPASENLFDKAIVQSGSYSLTQTPMATAQTAGEAFATAVGCDNADPAQEVACIRGKTPGEIAAVSPGSVTPTLRPDILPTSVGAALASGAFAQVPIIAGTNLDEYAYFLASQTTPITSENYKAIIGATFGTAVLPAYDMALYENSPSRAVVAAYTDYAFACNASTQANRIQANGQAPFYAYEFADRDAPPIIDIPEWLDAGAAHAFEIQYLFGSDASFGTRATAQQVELANVMTRAWTNFARYGDPSATDGTFAWPEYSSANGQMVSFVTPEPVVFSGTQFRATHRCSIWAPNP</sequence>
<feature type="domain" description="Carboxylesterase type B" evidence="6">
    <location>
        <begin position="41"/>
        <end position="500"/>
    </location>
</feature>
<dbReference type="AlphaFoldDB" id="A0A1H1L6V7"/>
<reference evidence="8" key="1">
    <citation type="submission" date="2016-10" db="EMBL/GenBank/DDBJ databases">
        <authorList>
            <person name="Varghese N."/>
            <person name="Submissions S."/>
        </authorList>
    </citation>
    <scope>NUCLEOTIDE SEQUENCE [LARGE SCALE GENOMIC DNA]</scope>
    <source>
        <strain evidence="8">NRRL B-51270</strain>
    </source>
</reference>
<comment type="similarity">
    <text evidence="1 4">Belongs to the type-B carboxylesterase/lipase family.</text>
</comment>
<dbReference type="EC" id="3.1.1.-" evidence="4"/>
<dbReference type="Gene3D" id="3.40.50.1820">
    <property type="entry name" value="alpha/beta hydrolase"/>
    <property type="match status" value="1"/>
</dbReference>
<feature type="compositionally biased region" description="Polar residues" evidence="5">
    <location>
        <begin position="38"/>
        <end position="47"/>
    </location>
</feature>
<dbReference type="RefSeq" id="WP_093391069.1">
    <property type="nucleotide sequence ID" value="NZ_LT629736.1"/>
</dbReference>
<keyword evidence="8" id="KW-1185">Reference proteome</keyword>
<comment type="similarity">
    <text evidence="2">Belongs to the 'GDXG' lipolytic enzyme family.</text>
</comment>
<accession>A0A1H1L6V7</accession>
<dbReference type="PROSITE" id="PS00941">
    <property type="entry name" value="CARBOXYLESTERASE_B_2"/>
    <property type="match status" value="1"/>
</dbReference>
<dbReference type="InterPro" id="IPR002168">
    <property type="entry name" value="Lipase_GDXG_HIS_AS"/>
</dbReference>
<evidence type="ECO:0000256" key="1">
    <source>
        <dbReference type="ARBA" id="ARBA00005964"/>
    </source>
</evidence>
<proteinExistence type="inferred from homology"/>
<dbReference type="InterPro" id="IPR002018">
    <property type="entry name" value="CarbesteraseB"/>
</dbReference>
<dbReference type="PROSITE" id="PS00122">
    <property type="entry name" value="CARBOXYLESTERASE_B_1"/>
    <property type="match status" value="1"/>
</dbReference>
<evidence type="ECO:0000256" key="3">
    <source>
        <dbReference type="ARBA" id="ARBA00022801"/>
    </source>
</evidence>
<dbReference type="InterPro" id="IPR019819">
    <property type="entry name" value="Carboxylesterase_B_CS"/>
</dbReference>
<dbReference type="Proteomes" id="UP000243207">
    <property type="component" value="Chromosome I"/>
</dbReference>
<evidence type="ECO:0000256" key="4">
    <source>
        <dbReference type="RuleBase" id="RU361235"/>
    </source>
</evidence>
<dbReference type="Pfam" id="PF00135">
    <property type="entry name" value="COesterase"/>
    <property type="match status" value="1"/>
</dbReference>
<dbReference type="SUPFAM" id="SSF53474">
    <property type="entry name" value="alpha/beta-Hydrolases"/>
    <property type="match status" value="1"/>
</dbReference>
<gene>
    <name evidence="7" type="ORF">SAMN05216421_0069</name>
</gene>
<name>A0A1H1L6V7_9GAMM</name>
<dbReference type="GO" id="GO:0052689">
    <property type="term" value="F:carboxylic ester hydrolase activity"/>
    <property type="evidence" value="ECO:0007669"/>
    <property type="project" value="TreeGrafter"/>
</dbReference>
<dbReference type="OrthoDB" id="9775851at2"/>
<dbReference type="PANTHER" id="PTHR43918">
    <property type="entry name" value="ACETYLCHOLINESTERASE"/>
    <property type="match status" value="1"/>
</dbReference>
<dbReference type="SMR" id="A0A1H1L6V7"/>
<feature type="region of interest" description="Disordered" evidence="5">
    <location>
        <begin position="31"/>
        <end position="52"/>
    </location>
</feature>
<evidence type="ECO:0000256" key="2">
    <source>
        <dbReference type="ARBA" id="ARBA00010515"/>
    </source>
</evidence>
<dbReference type="STRING" id="487184.SAMN05216421_0069"/>
<keyword evidence="3 4" id="KW-0378">Hydrolase</keyword>
<dbReference type="PANTHER" id="PTHR43918:SF4">
    <property type="entry name" value="CARBOXYLIC ESTER HYDROLASE"/>
    <property type="match status" value="1"/>
</dbReference>
<dbReference type="PROSITE" id="PS01173">
    <property type="entry name" value="LIPASE_GDXG_HIS"/>
    <property type="match status" value="1"/>
</dbReference>
<dbReference type="InterPro" id="IPR019826">
    <property type="entry name" value="Carboxylesterase_B_AS"/>
</dbReference>
<evidence type="ECO:0000259" key="6">
    <source>
        <dbReference type="Pfam" id="PF00135"/>
    </source>
</evidence>
<organism evidence="7 8">
    <name type="scientific">Halopseudomonas xinjiangensis</name>
    <dbReference type="NCBI Taxonomy" id="487184"/>
    <lineage>
        <taxon>Bacteria</taxon>
        <taxon>Pseudomonadati</taxon>
        <taxon>Pseudomonadota</taxon>
        <taxon>Gammaproteobacteria</taxon>
        <taxon>Pseudomonadales</taxon>
        <taxon>Pseudomonadaceae</taxon>
        <taxon>Halopseudomonas</taxon>
    </lineage>
</organism>
<evidence type="ECO:0000313" key="8">
    <source>
        <dbReference type="Proteomes" id="UP000243207"/>
    </source>
</evidence>